<organism evidence="6 7">
    <name type="scientific">Kribbella jiaozuonensis</name>
    <dbReference type="NCBI Taxonomy" id="2575441"/>
    <lineage>
        <taxon>Bacteria</taxon>
        <taxon>Bacillati</taxon>
        <taxon>Actinomycetota</taxon>
        <taxon>Actinomycetes</taxon>
        <taxon>Propionibacteriales</taxon>
        <taxon>Kribbellaceae</taxon>
        <taxon>Kribbella</taxon>
    </lineage>
</organism>
<keyword evidence="7" id="KW-1185">Reference proteome</keyword>
<dbReference type="GO" id="GO:0030246">
    <property type="term" value="F:carbohydrate binding"/>
    <property type="evidence" value="ECO:0007669"/>
    <property type="project" value="InterPro"/>
</dbReference>
<feature type="domain" description="Rhamnogalacturonan lyase" evidence="5">
    <location>
        <begin position="382"/>
        <end position="436"/>
    </location>
</feature>
<dbReference type="EC" id="3.2.1.1" evidence="2"/>
<dbReference type="Pfam" id="PF14686">
    <property type="entry name" value="fn3_3"/>
    <property type="match status" value="1"/>
</dbReference>
<dbReference type="GO" id="GO:0005975">
    <property type="term" value="P:carbohydrate metabolic process"/>
    <property type="evidence" value="ECO:0007669"/>
    <property type="project" value="UniProtKB-ARBA"/>
</dbReference>
<evidence type="ECO:0000256" key="1">
    <source>
        <dbReference type="ARBA" id="ARBA00000548"/>
    </source>
</evidence>
<evidence type="ECO:0000313" key="6">
    <source>
        <dbReference type="EMBL" id="TKK80247.1"/>
    </source>
</evidence>
<reference evidence="6 7" key="1">
    <citation type="submission" date="2019-04" db="EMBL/GenBank/DDBJ databases">
        <title>Kribbella sp. NEAU-THZ 27 nov., a novel actinomycete isolated from soil.</title>
        <authorList>
            <person name="Duan L."/>
        </authorList>
    </citation>
    <scope>NUCLEOTIDE SEQUENCE [LARGE SCALE GENOMIC DNA]</scope>
    <source>
        <strain evidence="7">NEAU-THZ27</strain>
    </source>
</reference>
<evidence type="ECO:0000256" key="2">
    <source>
        <dbReference type="ARBA" id="ARBA00012595"/>
    </source>
</evidence>
<gene>
    <name evidence="6" type="ORF">FDA38_18145</name>
</gene>
<dbReference type="Gene3D" id="2.160.20.10">
    <property type="entry name" value="Single-stranded right-handed beta-helix, Pectin lyase-like"/>
    <property type="match status" value="1"/>
</dbReference>
<dbReference type="InterPro" id="IPR013783">
    <property type="entry name" value="Ig-like_fold"/>
</dbReference>
<dbReference type="InterPro" id="IPR012334">
    <property type="entry name" value="Pectin_lyas_fold"/>
</dbReference>
<dbReference type="InterPro" id="IPR011050">
    <property type="entry name" value="Pectin_lyase_fold/virulence"/>
</dbReference>
<protein>
    <recommendedName>
        <fullName evidence="2">alpha-amylase</fullName>
        <ecNumber evidence="2">3.2.1.1</ecNumber>
    </recommendedName>
    <alternativeName>
        <fullName evidence="3">1,4-alpha-D-glucan glucanohydrolase</fullName>
    </alternativeName>
</protein>
<dbReference type="SMART" id="SM00710">
    <property type="entry name" value="PbH1"/>
    <property type="match status" value="5"/>
</dbReference>
<evidence type="ECO:0000313" key="7">
    <source>
        <dbReference type="Proteomes" id="UP000305836"/>
    </source>
</evidence>
<dbReference type="Gene3D" id="2.60.40.10">
    <property type="entry name" value="Immunoglobulins"/>
    <property type="match status" value="1"/>
</dbReference>
<dbReference type="Proteomes" id="UP000305836">
    <property type="component" value="Unassembled WGS sequence"/>
</dbReference>
<sequence length="1763" mass="185021">MTEPSCTAPGHVSRRMITHRCPGTRRRPVQVVPPGRVGPMSAATSSFRLVRRTRAAVARVAVLGLIAASLAGVAMTRSAPEAQAATACPAAGCSVTVDARDFPTGNPLADFTYIVNQDNTKLPNDPKALSTESNSPIVREGDQTRKTVTLPAGRYLISVRSLDHKMWGKYINLPADAAADGSLTARVDLTVQSAEHPLPLGKIRVFVFEDNAWANGAPDTEEAGLSGFQVGLEEQTHSAVTVDYNNHPLCGGLCLTNGDGFNQIDNLGPATYLIDVHPPDRPCNSDPNSRWYQTTTIDGGLQLLAPTEEGADGTGAPGEQLWEPPTARTAYWFGFVCAPQPFAAAGTGEVTGTARNWQGWPPFDQLTLGEPVENPFVALSDSSTDRTVYIGQGDASGNFDIQNVPAGSYNLSIWDEQLSYIMRILPVDVAAGGTVTVEDPDPVHPDEHGVGVSRWFGWLDGHVYKDLNGNQLRDPGEPGIGNTDMDQRWRDGSIKEATTTDPTGYYQYPTAEGGPLGRWIVNEQGFARFGVSGASQHDEFDPGVVTPIPTDQGGALLTNQLLTEGHRATVDWGKTDYPAGTPGQIVGITYFSTTRNEFDARMQAHEDYEPAIPDVTVYLETLGPDGQPNTADDVIVNKYVTDHWVQPSGTPPADPATYAPGCAVRDATGADISSQLNPGIGPNCLEVPITGQQTKDGAFDGGYAFADYCPSGYDLTTDNGTCSGNTQPVALTAGTYITHVVMPTDSTDSRLCNPADASQRVSHPKGTTIPGDGTGCLYRPVREEDVNVDLGNKFTPAIPPPPCTGDDHLIDKSSLTPRSNYFNVAGAHAPLCDKRLVVLQNSQNANADFNLMTNFRTDPNGEDPADTRTGDVAEPGRLVGQVFNDIYFERDPNSPWYGEPRPIGNVPVGIYARVDTAGPGGNVNLPYDANNWRLLTTVTTSPDGSFEALVPSTETLNCPIPQGPCPGMYLVKVDDPGSKTAPNPTYNPNLLTATTPAEAWPGLTTQLDLPLDPISGTGCEDPAVPARPELLQVDTPVRTAGQVMTIQADFIGAQGTATGAAGVRATLTDDRTGTSVTLTRANGGIVSWTPGTSGTTGVPDRVQIRIPAFGTTFRPGPKQLTLITSDASGGVPTVNGITVQVTGSSGGINYNPNVVNVAAPTLTGHQLQAAIDAAPARSLLVLKPGTYNENVVVWKPLKIQGVGPGGIIGAHEAQARDPEDPRFHVLGSVIDGRYFQQNATAYDATIAAHGPYVDSAHPVLRGADVTVVAQTAAAYDLTGTTTAVNQTQFNRSRVDGVALMTGGSGEGAGGIQLQASINNEQLTNNVLENNAGVVAGGIGIGQPYDHASHNYTVKVANNRLLGNGGLTQAGGLGIFYGSNDYEVTGNIACSNFSVNYGAGISHIGLSPGGNIHDNQIYYNDSVDSGAGVAIESELPVGGGTLGDGTGAVSLDKNLIQSNYSGDDGGGLFVLDALNAVVNIRDNQIVDNGSADIGGAMMLDDSSNVRIVNNTVANNVSTASSENSAIGVPHSAGLAAEGNDPLWQSDPRYVAQYPNAATRPDFARPVAQFNDIFWNNTAFTLDSFGPGAALVNQGVIDFEVHGTTNNADTFIPRYSDLSNGQILGPNGVQHAVPAGQGNIIGSNPTFVTPFTLELTVSGSRLDPQTAAVTITGADPPVGLTGNYHLQTTSPVVDRGVRCSNTPAPIPNLAACSAAAVPAPTGSPAVNGGLGDYDSQFRPQLRTLRVLTPWDLGADELPGIPVPLP</sequence>
<accession>A0A4U3LZH7</accession>
<comment type="caution">
    <text evidence="6">The sequence shown here is derived from an EMBL/GenBank/DDBJ whole genome shotgun (WGS) entry which is preliminary data.</text>
</comment>
<dbReference type="GO" id="GO:0004556">
    <property type="term" value="F:alpha-amylase activity"/>
    <property type="evidence" value="ECO:0007669"/>
    <property type="project" value="UniProtKB-EC"/>
</dbReference>
<dbReference type="InterPro" id="IPR006626">
    <property type="entry name" value="PbH1"/>
</dbReference>
<dbReference type="SUPFAM" id="SSF49452">
    <property type="entry name" value="Starch-binding domain-like"/>
    <property type="match status" value="1"/>
</dbReference>
<evidence type="ECO:0000256" key="3">
    <source>
        <dbReference type="ARBA" id="ARBA00030238"/>
    </source>
</evidence>
<comment type="catalytic activity">
    <reaction evidence="1">
        <text>Endohydrolysis of (1-&gt;4)-alpha-D-glucosidic linkages in polysaccharides containing three or more (1-&gt;4)-alpha-linked D-glucose units.</text>
        <dbReference type="EC" id="3.2.1.1"/>
    </reaction>
</comment>
<feature type="region of interest" description="Disordered" evidence="4">
    <location>
        <begin position="755"/>
        <end position="776"/>
    </location>
</feature>
<dbReference type="InterPro" id="IPR013784">
    <property type="entry name" value="Carb-bd-like_fold"/>
</dbReference>
<dbReference type="SUPFAM" id="SSF51126">
    <property type="entry name" value="Pectin lyase-like"/>
    <property type="match status" value="1"/>
</dbReference>
<dbReference type="EMBL" id="SZPZ01000002">
    <property type="protein sequence ID" value="TKK80247.1"/>
    <property type="molecule type" value="Genomic_DNA"/>
</dbReference>
<dbReference type="Gene3D" id="2.60.40.1120">
    <property type="entry name" value="Carboxypeptidase-like, regulatory domain"/>
    <property type="match status" value="1"/>
</dbReference>
<dbReference type="InterPro" id="IPR029413">
    <property type="entry name" value="RG-lyase_II"/>
</dbReference>
<evidence type="ECO:0000259" key="5">
    <source>
        <dbReference type="Pfam" id="PF14686"/>
    </source>
</evidence>
<dbReference type="OrthoDB" id="3771655at2"/>
<proteinExistence type="predicted"/>
<name>A0A4U3LZH7_9ACTN</name>
<evidence type="ECO:0000256" key="4">
    <source>
        <dbReference type="SAM" id="MobiDB-lite"/>
    </source>
</evidence>